<dbReference type="InterPro" id="IPR023573">
    <property type="entry name" value="Ribosomal_eL20_dom"/>
</dbReference>
<dbReference type="GO" id="GO:1990904">
    <property type="term" value="C:ribonucleoprotein complex"/>
    <property type="evidence" value="ECO:0007669"/>
    <property type="project" value="UniProtKB-KW"/>
</dbReference>
<dbReference type="EMBL" id="GDHC01006956">
    <property type="protein sequence ID" value="JAQ11673.1"/>
    <property type="molecule type" value="Transcribed_RNA"/>
</dbReference>
<reference evidence="6" key="1">
    <citation type="journal article" date="2014" name="PLoS ONE">
        <title>Transcriptome-Based Identification of ABC Transporters in the Western Tarnished Plant Bug Lygus hesperus.</title>
        <authorList>
            <person name="Hull J.J."/>
            <person name="Chaney K."/>
            <person name="Geib S.M."/>
            <person name="Fabrick J.A."/>
            <person name="Brent C.S."/>
            <person name="Walsh D."/>
            <person name="Lavine L.C."/>
        </authorList>
    </citation>
    <scope>NUCLEOTIDE SEQUENCE</scope>
</reference>
<proteinExistence type="inferred from homology"/>
<evidence type="ECO:0000256" key="1">
    <source>
        <dbReference type="ARBA" id="ARBA00009362"/>
    </source>
</evidence>
<dbReference type="FunFam" id="3.10.20.10:FF:000001">
    <property type="entry name" value="60S ribosomal protein L18a"/>
    <property type="match status" value="1"/>
</dbReference>
<dbReference type="Pfam" id="PF01775">
    <property type="entry name" value="Ribosomal_L18A"/>
    <property type="match status" value="1"/>
</dbReference>
<dbReference type="FunFam" id="3.10.20.10:FF:000002">
    <property type="entry name" value="60S ribosomal protein L18a"/>
    <property type="match status" value="1"/>
</dbReference>
<evidence type="ECO:0000259" key="5">
    <source>
        <dbReference type="Pfam" id="PF01775"/>
    </source>
</evidence>
<organism evidence="6">
    <name type="scientific">Lygus hesperus</name>
    <name type="common">Western plant bug</name>
    <dbReference type="NCBI Taxonomy" id="30085"/>
    <lineage>
        <taxon>Eukaryota</taxon>
        <taxon>Metazoa</taxon>
        <taxon>Ecdysozoa</taxon>
        <taxon>Arthropoda</taxon>
        <taxon>Hexapoda</taxon>
        <taxon>Insecta</taxon>
        <taxon>Pterygota</taxon>
        <taxon>Neoptera</taxon>
        <taxon>Paraneoptera</taxon>
        <taxon>Hemiptera</taxon>
        <taxon>Heteroptera</taxon>
        <taxon>Panheteroptera</taxon>
        <taxon>Cimicomorpha</taxon>
        <taxon>Miridae</taxon>
        <taxon>Mirini</taxon>
        <taxon>Lygus</taxon>
    </lineage>
</organism>
<evidence type="ECO:0000256" key="2">
    <source>
        <dbReference type="ARBA" id="ARBA00022980"/>
    </source>
</evidence>
<dbReference type="InterPro" id="IPR028877">
    <property type="entry name" value="Ribosomal_eL20"/>
</dbReference>
<dbReference type="GO" id="GO:0005840">
    <property type="term" value="C:ribosome"/>
    <property type="evidence" value="ECO:0007669"/>
    <property type="project" value="UniProtKB-KW"/>
</dbReference>
<gene>
    <name evidence="6" type="primary">rpl18a</name>
    <name evidence="7" type="synonym">rpl18a_1</name>
    <name evidence="6" type="ORF">CM83_4924</name>
    <name evidence="7" type="ORF">g.12046</name>
</gene>
<sequence length="178" mass="21140">MLKFVNHLYEVIGRSKPTEKHPSPQIFRMKIFAEDKQRAMSRFWYFLAQYTKVKASTGEILSIREIFEKKDTYVKNYGIQIRYNSRSGTHNMYKEYRDVSVNGAIDQMYAELASRHRARRSSIWIIRAEAIPASKVRRSNIQQFLDPNIKFRLLSRIPRASSRATRNVFAYKRPCTFF</sequence>
<reference evidence="6" key="2">
    <citation type="submission" date="2014-07" db="EMBL/GenBank/DDBJ databases">
        <authorList>
            <person name="Hull J."/>
        </authorList>
    </citation>
    <scope>NUCLEOTIDE SEQUENCE</scope>
</reference>
<dbReference type="PANTHER" id="PTHR10052">
    <property type="entry name" value="60S RIBOSOMAL PROTEIN L18A"/>
    <property type="match status" value="1"/>
</dbReference>
<accession>A0A0A9W9X0</accession>
<comment type="similarity">
    <text evidence="1 4">Belongs to the eukaryotic ribosomal protein eL20 family.</text>
</comment>
<name>A0A0A9W9X0_LYGHE</name>
<feature type="domain" description="Large ribosomal subunit protein eL20" evidence="5">
    <location>
        <begin position="9"/>
        <end position="127"/>
    </location>
</feature>
<dbReference type="EMBL" id="GBHO01039393">
    <property type="protein sequence ID" value="JAG04211.1"/>
    <property type="molecule type" value="Transcribed_RNA"/>
</dbReference>
<evidence type="ECO:0000256" key="3">
    <source>
        <dbReference type="ARBA" id="ARBA00023274"/>
    </source>
</evidence>
<dbReference type="Gene3D" id="3.10.20.10">
    <property type="match status" value="2"/>
</dbReference>
<evidence type="ECO:0000256" key="4">
    <source>
        <dbReference type="PIRNR" id="PIRNR002190"/>
    </source>
</evidence>
<dbReference type="InterPro" id="IPR021138">
    <property type="entry name" value="Ribosomal_eL20_eukaryotes"/>
</dbReference>
<dbReference type="PIRSF" id="PIRSF002190">
    <property type="entry name" value="Ribosomal_L18a"/>
    <property type="match status" value="1"/>
</dbReference>
<evidence type="ECO:0000313" key="6">
    <source>
        <dbReference type="EMBL" id="JAG04211.1"/>
    </source>
</evidence>
<dbReference type="SUPFAM" id="SSF160374">
    <property type="entry name" value="RplX-like"/>
    <property type="match status" value="1"/>
</dbReference>
<keyword evidence="2 4" id="KW-0689">Ribosomal protein</keyword>
<protein>
    <recommendedName>
        <fullName evidence="4">60S ribosomal protein L18a</fullName>
    </recommendedName>
</protein>
<dbReference type="AlphaFoldDB" id="A0A0A9W9X0"/>
<dbReference type="GO" id="GO:0003735">
    <property type="term" value="F:structural constituent of ribosome"/>
    <property type="evidence" value="ECO:0007669"/>
    <property type="project" value="InterPro"/>
</dbReference>
<evidence type="ECO:0000313" key="7">
    <source>
        <dbReference type="EMBL" id="JAQ11673.1"/>
    </source>
</evidence>
<dbReference type="GO" id="GO:0006412">
    <property type="term" value="P:translation"/>
    <property type="evidence" value="ECO:0007669"/>
    <property type="project" value="InterPro"/>
</dbReference>
<dbReference type="HAMAP" id="MF_00273">
    <property type="entry name" value="Ribosomal_eL20"/>
    <property type="match status" value="1"/>
</dbReference>
<reference evidence="7" key="3">
    <citation type="journal article" date="2016" name="Gigascience">
        <title>De novo construction of an expanded transcriptome assembly for the western tarnished plant bug, Lygus hesperus.</title>
        <authorList>
            <person name="Tassone E.E."/>
            <person name="Geib S.M."/>
            <person name="Hall B."/>
            <person name="Fabrick J.A."/>
            <person name="Brent C.S."/>
            <person name="Hull J.J."/>
        </authorList>
    </citation>
    <scope>NUCLEOTIDE SEQUENCE</scope>
</reference>
<keyword evidence="3 4" id="KW-0687">Ribonucleoprotein</keyword>